<accession>Q7N658</accession>
<keyword evidence="2" id="KW-1185">Reference proteome</keyword>
<evidence type="ECO:0000313" key="2">
    <source>
        <dbReference type="Proteomes" id="UP000002514"/>
    </source>
</evidence>
<name>Q7N658_PHOLL</name>
<reference evidence="2" key="1">
    <citation type="journal article" date="2003" name="Nat. Biotechnol.">
        <title>The genome sequence of the entomopathogenic bacterium Photorhabdus luminescens.</title>
        <authorList>
            <person name="Duchaud E."/>
            <person name="Rusniok C."/>
            <person name="Frangeul L."/>
            <person name="Buchrieser C."/>
            <person name="Givaudan A."/>
            <person name="Taourit S."/>
            <person name="Bocs S."/>
            <person name="Boursaux-Eude C."/>
            <person name="Chandler M."/>
            <person name="Charles J.-F."/>
            <person name="Dassa E."/>
            <person name="Derose R."/>
            <person name="Derzelle S."/>
            <person name="Freyssinet G."/>
            <person name="Gaudriault S."/>
            <person name="Medigue C."/>
            <person name="Lanois A."/>
            <person name="Powell K."/>
            <person name="Siguier P."/>
            <person name="Vincent R."/>
            <person name="Wingate V."/>
            <person name="Zouine M."/>
            <person name="Glaser P."/>
            <person name="Boemare N."/>
            <person name="Danchin A."/>
            <person name="Kunst F."/>
        </authorList>
    </citation>
    <scope>NUCLEOTIDE SEQUENCE [LARGE SCALE GENOMIC DNA]</scope>
    <source>
        <strain evidence="2">DSM 15139 / CIP 105565 / TT01</strain>
    </source>
</reference>
<dbReference type="KEGG" id="plu:plu1709"/>
<gene>
    <name evidence="1" type="ordered locus">plu1709</name>
</gene>
<dbReference type="EMBL" id="BX571864">
    <property type="protein sequence ID" value="CAE14002.1"/>
    <property type="molecule type" value="Genomic_DNA"/>
</dbReference>
<organism evidence="1 2">
    <name type="scientific">Photorhabdus laumondii subsp. laumondii (strain DSM 15139 / CIP 105565 / TT01)</name>
    <name type="common">Photorhabdus luminescens subsp. laumondii</name>
    <dbReference type="NCBI Taxonomy" id="243265"/>
    <lineage>
        <taxon>Bacteria</taxon>
        <taxon>Pseudomonadati</taxon>
        <taxon>Pseudomonadota</taxon>
        <taxon>Gammaproteobacteria</taxon>
        <taxon>Enterobacterales</taxon>
        <taxon>Morganellaceae</taxon>
        <taxon>Photorhabdus</taxon>
    </lineage>
</organism>
<dbReference type="Proteomes" id="UP000002514">
    <property type="component" value="Chromosome"/>
</dbReference>
<dbReference type="HOGENOM" id="CLU_3010307_0_0_6"/>
<sequence length="56" mass="6659">MLFYELCSDAKINNKRLHQAHEHQGFDETEQVILFPQTAHLIAFPMLLRCHFSPYK</sequence>
<protein>
    <submittedName>
        <fullName evidence="1">Photorhabdus luminescens subsp. laumondii TTO1 complete genome segment 6/17</fullName>
    </submittedName>
</protein>
<evidence type="ECO:0000313" key="1">
    <source>
        <dbReference type="EMBL" id="CAE14002.1"/>
    </source>
</evidence>
<proteinExistence type="predicted"/>
<dbReference type="AlphaFoldDB" id="Q7N658"/>